<organism evidence="1 2">
    <name type="scientific">Parafrankia soli</name>
    <dbReference type="NCBI Taxonomy" id="2599596"/>
    <lineage>
        <taxon>Bacteria</taxon>
        <taxon>Bacillati</taxon>
        <taxon>Actinomycetota</taxon>
        <taxon>Actinomycetes</taxon>
        <taxon>Frankiales</taxon>
        <taxon>Frankiaceae</taxon>
        <taxon>Parafrankia</taxon>
    </lineage>
</organism>
<keyword evidence="2" id="KW-1185">Reference proteome</keyword>
<protein>
    <submittedName>
        <fullName evidence="1">Uncharacterized protein</fullName>
    </submittedName>
</protein>
<evidence type="ECO:0000313" key="2">
    <source>
        <dbReference type="Proteomes" id="UP000179769"/>
    </source>
</evidence>
<reference evidence="2" key="1">
    <citation type="submission" date="2016-07" db="EMBL/GenBank/DDBJ databases">
        <title>Frankia sp. NRRL B-16219 Genome sequencing.</title>
        <authorList>
            <person name="Ghodhbane-Gtari F."/>
            <person name="Swanson E."/>
            <person name="Gueddou A."/>
            <person name="Louati M."/>
            <person name="Nouioui I."/>
            <person name="Hezbri K."/>
            <person name="Abebe-Akele F."/>
            <person name="Simpson S."/>
            <person name="Morris K."/>
            <person name="Thomas K."/>
            <person name="Gtari M."/>
            <person name="Tisa L.S."/>
        </authorList>
    </citation>
    <scope>NUCLEOTIDE SEQUENCE [LARGE SCALE GENOMIC DNA]</scope>
    <source>
        <strain evidence="2">NRRL B-16219</strain>
    </source>
</reference>
<comment type="caution">
    <text evidence="1">The sequence shown here is derived from an EMBL/GenBank/DDBJ whole genome shotgun (WGS) entry which is preliminary data.</text>
</comment>
<accession>A0A1S1PTC0</accession>
<dbReference type="AlphaFoldDB" id="A0A1S1PTC0"/>
<dbReference type="Proteomes" id="UP000179769">
    <property type="component" value="Unassembled WGS sequence"/>
</dbReference>
<evidence type="ECO:0000313" key="1">
    <source>
        <dbReference type="EMBL" id="OHV24910.1"/>
    </source>
</evidence>
<dbReference type="EMBL" id="MAXA01000233">
    <property type="protein sequence ID" value="OHV24910.1"/>
    <property type="molecule type" value="Genomic_DNA"/>
</dbReference>
<name>A0A1S1PTC0_9ACTN</name>
<proteinExistence type="predicted"/>
<gene>
    <name evidence="1" type="ORF">BBK14_23000</name>
</gene>
<sequence>MVLVVPVVPSADCGNSESDRDVAVLIEPLQPVAAGGSRQPREIFDVDVGQLSPVGGAACKAAVRDLPAA</sequence>